<evidence type="ECO:0000256" key="1">
    <source>
        <dbReference type="SAM" id="MobiDB-lite"/>
    </source>
</evidence>
<feature type="region of interest" description="Disordered" evidence="1">
    <location>
        <begin position="1"/>
        <end position="20"/>
    </location>
</feature>
<dbReference type="EMBL" id="KZ293662">
    <property type="protein sequence ID" value="PBK91169.1"/>
    <property type="molecule type" value="Genomic_DNA"/>
</dbReference>
<gene>
    <name evidence="2" type="ORF">ARMGADRAFT_1064234</name>
</gene>
<evidence type="ECO:0000313" key="2">
    <source>
        <dbReference type="EMBL" id="PBK91169.1"/>
    </source>
</evidence>
<protein>
    <submittedName>
        <fullName evidence="2">Uncharacterized protein</fullName>
    </submittedName>
</protein>
<dbReference type="AlphaFoldDB" id="A0A2H3D7H6"/>
<accession>A0A2H3D7H6</accession>
<name>A0A2H3D7H6_ARMGA</name>
<sequence length="179" mass="19059">MPFSAIITSTSSSINAGAGAPSSIGDREYWGRVVARASTCEDDTEVDFGGISWHLLVPTDPRNDEAGVYQSVAQEFGGLVASTQPEGTASKHFDVVVARPSFKWAGIATGCGACIRKRGTDRSGPRTSSPDVFDNLGLGNEANDVPVLALGWKPKLREAEAEVTRRRQPVNASFARYAD</sequence>
<proteinExistence type="predicted"/>
<dbReference type="Proteomes" id="UP000217790">
    <property type="component" value="Unassembled WGS sequence"/>
</dbReference>
<keyword evidence="3" id="KW-1185">Reference proteome</keyword>
<organism evidence="2 3">
    <name type="scientific">Armillaria gallica</name>
    <name type="common">Bulbous honey fungus</name>
    <name type="synonym">Armillaria bulbosa</name>
    <dbReference type="NCBI Taxonomy" id="47427"/>
    <lineage>
        <taxon>Eukaryota</taxon>
        <taxon>Fungi</taxon>
        <taxon>Dikarya</taxon>
        <taxon>Basidiomycota</taxon>
        <taxon>Agaricomycotina</taxon>
        <taxon>Agaricomycetes</taxon>
        <taxon>Agaricomycetidae</taxon>
        <taxon>Agaricales</taxon>
        <taxon>Marasmiineae</taxon>
        <taxon>Physalacriaceae</taxon>
        <taxon>Armillaria</taxon>
    </lineage>
</organism>
<reference evidence="3" key="1">
    <citation type="journal article" date="2017" name="Nat. Ecol. Evol.">
        <title>Genome expansion and lineage-specific genetic innovations in the forest pathogenic fungi Armillaria.</title>
        <authorList>
            <person name="Sipos G."/>
            <person name="Prasanna A.N."/>
            <person name="Walter M.C."/>
            <person name="O'Connor E."/>
            <person name="Balint B."/>
            <person name="Krizsan K."/>
            <person name="Kiss B."/>
            <person name="Hess J."/>
            <person name="Varga T."/>
            <person name="Slot J."/>
            <person name="Riley R."/>
            <person name="Boka B."/>
            <person name="Rigling D."/>
            <person name="Barry K."/>
            <person name="Lee J."/>
            <person name="Mihaltcheva S."/>
            <person name="LaButti K."/>
            <person name="Lipzen A."/>
            <person name="Waldron R."/>
            <person name="Moloney N.M."/>
            <person name="Sperisen C."/>
            <person name="Kredics L."/>
            <person name="Vagvoelgyi C."/>
            <person name="Patrignani A."/>
            <person name="Fitzpatrick D."/>
            <person name="Nagy I."/>
            <person name="Doyle S."/>
            <person name="Anderson J.B."/>
            <person name="Grigoriev I.V."/>
            <person name="Gueldener U."/>
            <person name="Muensterkoetter M."/>
            <person name="Nagy L.G."/>
        </authorList>
    </citation>
    <scope>NUCLEOTIDE SEQUENCE [LARGE SCALE GENOMIC DNA]</scope>
    <source>
        <strain evidence="3">Ar21-2</strain>
    </source>
</reference>
<evidence type="ECO:0000313" key="3">
    <source>
        <dbReference type="Proteomes" id="UP000217790"/>
    </source>
</evidence>
<dbReference type="InParanoid" id="A0A2H3D7H6"/>
<feature type="region of interest" description="Disordered" evidence="1">
    <location>
        <begin position="159"/>
        <end position="179"/>
    </location>
</feature>